<keyword evidence="3" id="KW-1185">Reference proteome</keyword>
<gene>
    <name evidence="2" type="ORF">GCM10009850_009300</name>
</gene>
<comment type="caution">
    <text evidence="2">The sequence shown here is derived from an EMBL/GenBank/DDBJ whole genome shotgun (WGS) entry which is preliminary data.</text>
</comment>
<feature type="region of interest" description="Disordered" evidence="1">
    <location>
        <begin position="41"/>
        <end position="67"/>
    </location>
</feature>
<evidence type="ECO:0000313" key="3">
    <source>
        <dbReference type="Proteomes" id="UP001499843"/>
    </source>
</evidence>
<name>A0ABN3C807_9ACTN</name>
<evidence type="ECO:0000313" key="2">
    <source>
        <dbReference type="EMBL" id="GAA2205472.1"/>
    </source>
</evidence>
<sequence>METVRLPIETFAGLARSTAPRCGRPVTAPAATGAALLSAANMPVTNNLRDKPRYEPFTADPPIHLAR</sequence>
<reference evidence="2 3" key="1">
    <citation type="journal article" date="2019" name="Int. J. Syst. Evol. Microbiol.">
        <title>The Global Catalogue of Microorganisms (GCM) 10K type strain sequencing project: providing services to taxonomists for standard genome sequencing and annotation.</title>
        <authorList>
            <consortium name="The Broad Institute Genomics Platform"/>
            <consortium name="The Broad Institute Genome Sequencing Center for Infectious Disease"/>
            <person name="Wu L."/>
            <person name="Ma J."/>
        </authorList>
    </citation>
    <scope>NUCLEOTIDE SEQUENCE [LARGE SCALE GENOMIC DNA]</scope>
    <source>
        <strain evidence="2 3">JCM 16114</strain>
    </source>
</reference>
<accession>A0ABN3C807</accession>
<protein>
    <submittedName>
        <fullName evidence="2">Uncharacterized protein</fullName>
    </submittedName>
</protein>
<proteinExistence type="predicted"/>
<evidence type="ECO:0000256" key="1">
    <source>
        <dbReference type="SAM" id="MobiDB-lite"/>
    </source>
</evidence>
<dbReference type="Proteomes" id="UP001499843">
    <property type="component" value="Unassembled WGS sequence"/>
</dbReference>
<organism evidence="2 3">
    <name type="scientific">Nonomuraea monospora</name>
    <dbReference type="NCBI Taxonomy" id="568818"/>
    <lineage>
        <taxon>Bacteria</taxon>
        <taxon>Bacillati</taxon>
        <taxon>Actinomycetota</taxon>
        <taxon>Actinomycetes</taxon>
        <taxon>Streptosporangiales</taxon>
        <taxon>Streptosporangiaceae</taxon>
        <taxon>Nonomuraea</taxon>
    </lineage>
</organism>
<dbReference type="EMBL" id="BAAAQX010000002">
    <property type="protein sequence ID" value="GAA2205472.1"/>
    <property type="molecule type" value="Genomic_DNA"/>
</dbReference>